<dbReference type="GO" id="GO:0003677">
    <property type="term" value="F:DNA binding"/>
    <property type="evidence" value="ECO:0007669"/>
    <property type="project" value="InterPro"/>
</dbReference>
<reference evidence="3 4" key="1">
    <citation type="submission" date="2019-01" db="EMBL/GenBank/DDBJ databases">
        <authorList>
            <consortium name="Pathogen Informatics"/>
        </authorList>
    </citation>
    <scope>NUCLEOTIDE SEQUENCE [LARGE SCALE GENOMIC DNA]</scope>
    <source>
        <strain evidence="3 4">NCTC10138</strain>
    </source>
</reference>
<name>A0A449BF87_HAPAX</name>
<organism evidence="3 4">
    <name type="scientific">Haploplasma axanthum</name>
    <name type="common">Acholeplasma axanthum</name>
    <dbReference type="NCBI Taxonomy" id="29552"/>
    <lineage>
        <taxon>Bacteria</taxon>
        <taxon>Bacillati</taxon>
        <taxon>Mycoplasmatota</taxon>
        <taxon>Mollicutes</taxon>
        <taxon>Acholeplasmatales</taxon>
        <taxon>Acholeplasmataceae</taxon>
        <taxon>Haploplasma</taxon>
    </lineage>
</organism>
<dbReference type="PANTHER" id="PTHR37023:SF1">
    <property type="entry name" value="ISSOD25 TRANSPOSASE TNPA_ISSOD25"/>
    <property type="match status" value="1"/>
</dbReference>
<evidence type="ECO:0000313" key="4">
    <source>
        <dbReference type="Proteomes" id="UP000289841"/>
    </source>
</evidence>
<feature type="domain" description="Transposase zinc-binding" evidence="2">
    <location>
        <begin position="52"/>
        <end position="144"/>
    </location>
</feature>
<dbReference type="Pfam" id="PF14319">
    <property type="entry name" value="Zn_Tnp_IS91"/>
    <property type="match status" value="1"/>
</dbReference>
<dbReference type="AlphaFoldDB" id="A0A449BF87"/>
<accession>A0A449BF87</accession>
<dbReference type="RefSeq" id="WP_129747555.1">
    <property type="nucleotide sequence ID" value="NZ_LR215048.1"/>
</dbReference>
<protein>
    <submittedName>
        <fullName evidence="3">Transposase</fullName>
    </submittedName>
</protein>
<dbReference type="InterPro" id="IPR026889">
    <property type="entry name" value="Zn_Tnp"/>
</dbReference>
<dbReference type="PANTHER" id="PTHR37023">
    <property type="entry name" value="TRANSPOSASE"/>
    <property type="match status" value="1"/>
</dbReference>
<dbReference type="Proteomes" id="UP000289841">
    <property type="component" value="Chromosome"/>
</dbReference>
<proteinExistence type="predicted"/>
<feature type="domain" description="Transposase IS801/IS1294" evidence="1">
    <location>
        <begin position="188"/>
        <end position="370"/>
    </location>
</feature>
<dbReference type="KEGG" id="aaxa:NCTC10138_01479"/>
<evidence type="ECO:0000259" key="1">
    <source>
        <dbReference type="Pfam" id="PF04986"/>
    </source>
</evidence>
<dbReference type="GO" id="GO:0004803">
    <property type="term" value="F:transposase activity"/>
    <property type="evidence" value="ECO:0007669"/>
    <property type="project" value="InterPro"/>
</dbReference>
<dbReference type="GO" id="GO:0006313">
    <property type="term" value="P:DNA transposition"/>
    <property type="evidence" value="ECO:0007669"/>
    <property type="project" value="InterPro"/>
</dbReference>
<dbReference type="OrthoDB" id="83115at2"/>
<keyword evidence="4" id="KW-1185">Reference proteome</keyword>
<evidence type="ECO:0000259" key="2">
    <source>
        <dbReference type="Pfam" id="PF14319"/>
    </source>
</evidence>
<dbReference type="STRING" id="1278311.GCA_000428705_01664"/>
<evidence type="ECO:0000313" key="3">
    <source>
        <dbReference type="EMBL" id="VEU81088.1"/>
    </source>
</evidence>
<gene>
    <name evidence="3" type="ORF">NCTC10138_01479</name>
</gene>
<sequence>MDTNVYVKNLYKDLLATAAKNGNTVYENELTRLSNLEHVRSLNSNHVSIKEIFRAFWPSFKLLHQDKLRSSIININVESMIDCRNLSKGYLFYECSKCDHYHLSGLSCHSRFCSSCGHKYRDSRSLEIQKKLISVPHRHFVFSLPFDLRPFFWKCRPLFDCLFKSVNDSLHFSLDLSKKDLADDARLGFVAFLHTSGRSLNLHPHIHVLIAEATIDKFNKKKDLYFFPFERLRKTFMFKFLSLASKVLKAFGNHSLYREFNILRSKIIKKYKDGFYTYGPRIKEFTKFYNTKKIANYIARYASHPPIAESNILSLDSTNSTVSWRYTPHDDPNNPVVITEHPHIFISRLIRHIHDEGFHQIRYYGFYANKSARANSFTKLVSKSSIDYLKSRLKWRIMLLDTFKFDPLLCSCGAKMVLNIKLSFLPNNNKGAYISDA</sequence>
<dbReference type="InterPro" id="IPR007069">
    <property type="entry name" value="Transposase_32"/>
</dbReference>
<dbReference type="Pfam" id="PF04986">
    <property type="entry name" value="Y2_Tnp"/>
    <property type="match status" value="1"/>
</dbReference>
<dbReference type="EMBL" id="LR215048">
    <property type="protein sequence ID" value="VEU81088.1"/>
    <property type="molecule type" value="Genomic_DNA"/>
</dbReference>